<comment type="caution">
    <text evidence="12">The sequence shown here is derived from an EMBL/GenBank/DDBJ whole genome shotgun (WGS) entry which is preliminary data.</text>
</comment>
<dbReference type="GO" id="GO:0012505">
    <property type="term" value="C:endomembrane system"/>
    <property type="evidence" value="ECO:0007669"/>
    <property type="project" value="UniProtKB-SubCell"/>
</dbReference>
<proteinExistence type="inferred from homology"/>
<organism evidence="12 13">
    <name type="scientific">Larinioides sclopetarius</name>
    <dbReference type="NCBI Taxonomy" id="280406"/>
    <lineage>
        <taxon>Eukaryota</taxon>
        <taxon>Metazoa</taxon>
        <taxon>Ecdysozoa</taxon>
        <taxon>Arthropoda</taxon>
        <taxon>Chelicerata</taxon>
        <taxon>Arachnida</taxon>
        <taxon>Araneae</taxon>
        <taxon>Araneomorphae</taxon>
        <taxon>Entelegynae</taxon>
        <taxon>Araneoidea</taxon>
        <taxon>Araneidae</taxon>
        <taxon>Larinioides</taxon>
    </lineage>
</organism>
<comment type="subcellular location">
    <subcellularLocation>
        <location evidence="8">Endomembrane system</location>
        <topology evidence="8">Single-pass membrane protein</topology>
    </subcellularLocation>
    <subcellularLocation>
        <location evidence="1 9">Membrane</location>
        <topology evidence="1 9">Single-pass type I membrane protein</topology>
    </subcellularLocation>
</comment>
<name>A0AAV1YXX8_9ARAC</name>
<dbReference type="AlphaFoldDB" id="A0AAV1YXX8"/>
<reference evidence="12 13" key="1">
    <citation type="submission" date="2024-04" db="EMBL/GenBank/DDBJ databases">
        <authorList>
            <person name="Rising A."/>
            <person name="Reimegard J."/>
            <person name="Sonavane S."/>
            <person name="Akerstrom W."/>
            <person name="Nylinder S."/>
            <person name="Hedman E."/>
            <person name="Kallberg Y."/>
        </authorList>
    </citation>
    <scope>NUCLEOTIDE SEQUENCE [LARGE SCALE GENOMIC DNA]</scope>
</reference>
<evidence type="ECO:0000256" key="5">
    <source>
        <dbReference type="ARBA" id="ARBA00022729"/>
    </source>
</evidence>
<dbReference type="PROSITE" id="PS50866">
    <property type="entry name" value="GOLD"/>
    <property type="match status" value="1"/>
</dbReference>
<evidence type="ECO:0000256" key="3">
    <source>
        <dbReference type="ARBA" id="ARBA00022473"/>
    </source>
</evidence>
<keyword evidence="3" id="KW-0217">Developmental protein</keyword>
<keyword evidence="7 10" id="KW-0472">Membrane</keyword>
<accession>A0AAV1YXX8</accession>
<evidence type="ECO:0000259" key="11">
    <source>
        <dbReference type="PROSITE" id="PS50866"/>
    </source>
</evidence>
<dbReference type="Proteomes" id="UP001497382">
    <property type="component" value="Unassembled WGS sequence"/>
</dbReference>
<dbReference type="Pfam" id="PF01105">
    <property type="entry name" value="EMP24_GP25L"/>
    <property type="match status" value="1"/>
</dbReference>
<evidence type="ECO:0000256" key="7">
    <source>
        <dbReference type="ARBA" id="ARBA00023136"/>
    </source>
</evidence>
<dbReference type="InterPro" id="IPR009038">
    <property type="entry name" value="GOLD_dom"/>
</dbReference>
<comment type="similarity">
    <text evidence="2 9">Belongs to the EMP24/GP25L family.</text>
</comment>
<gene>
    <name evidence="12" type="ORF">LARSCL_LOCUS1618</name>
</gene>
<evidence type="ECO:0000256" key="4">
    <source>
        <dbReference type="ARBA" id="ARBA00022692"/>
    </source>
</evidence>
<evidence type="ECO:0000313" key="13">
    <source>
        <dbReference type="Proteomes" id="UP001497382"/>
    </source>
</evidence>
<keyword evidence="6 10" id="KW-1133">Transmembrane helix</keyword>
<dbReference type="InterPro" id="IPR015720">
    <property type="entry name" value="Emp24-like"/>
</dbReference>
<dbReference type="GO" id="GO:0016020">
    <property type="term" value="C:membrane"/>
    <property type="evidence" value="ECO:0007669"/>
    <property type="project" value="UniProtKB-SubCell"/>
</dbReference>
<keyword evidence="13" id="KW-1185">Reference proteome</keyword>
<evidence type="ECO:0000256" key="8">
    <source>
        <dbReference type="ARBA" id="ARBA00037847"/>
    </source>
</evidence>
<dbReference type="SUPFAM" id="SSF101576">
    <property type="entry name" value="Supernatant protein factor (SPF), C-terminal domain"/>
    <property type="match status" value="1"/>
</dbReference>
<protein>
    <recommendedName>
        <fullName evidence="11">GOLD domain-containing protein</fullName>
    </recommendedName>
</protein>
<sequence>MTNTTWISDCLSRVYNMLHVTRSSVNNGSYRSSRLRNATDMEFTTVVKAGEKECFYQYAKPREALRFEYRVVDAGFSKLDITRDLRITFYVRSPDKKVVVKHVKKSNGIKTYEVKKAGDYEMCLDNSFSQLSSKTVYFEVSIDVNSEGYRWTIINEQLESEDKKNDTVSRLKRTVNKVKDDLENIKHHQDTLRAVEARDINIQEKNLAKVNAFSSLTTVFIMLFGAFHLFVLKSIFTPRSFLYRVFKKLC</sequence>
<keyword evidence="5" id="KW-0732">Signal</keyword>
<evidence type="ECO:0000256" key="2">
    <source>
        <dbReference type="ARBA" id="ARBA00007104"/>
    </source>
</evidence>
<evidence type="ECO:0000256" key="1">
    <source>
        <dbReference type="ARBA" id="ARBA00004479"/>
    </source>
</evidence>
<dbReference type="EMBL" id="CAXIEN010000009">
    <property type="protein sequence ID" value="CAL1263697.1"/>
    <property type="molecule type" value="Genomic_DNA"/>
</dbReference>
<feature type="domain" description="GOLD" evidence="11">
    <location>
        <begin position="52"/>
        <end position="142"/>
    </location>
</feature>
<evidence type="ECO:0000256" key="6">
    <source>
        <dbReference type="ARBA" id="ARBA00022989"/>
    </source>
</evidence>
<dbReference type="InterPro" id="IPR036598">
    <property type="entry name" value="GOLD_dom_sf"/>
</dbReference>
<dbReference type="SMART" id="SM01190">
    <property type="entry name" value="EMP24_GP25L"/>
    <property type="match status" value="1"/>
</dbReference>
<evidence type="ECO:0000256" key="9">
    <source>
        <dbReference type="RuleBase" id="RU003827"/>
    </source>
</evidence>
<evidence type="ECO:0000256" key="10">
    <source>
        <dbReference type="SAM" id="Phobius"/>
    </source>
</evidence>
<keyword evidence="4 9" id="KW-0812">Transmembrane</keyword>
<dbReference type="Gene3D" id="2.60.120.680">
    <property type="entry name" value="GOLD domain"/>
    <property type="match status" value="1"/>
</dbReference>
<evidence type="ECO:0000313" key="12">
    <source>
        <dbReference type="EMBL" id="CAL1263697.1"/>
    </source>
</evidence>
<dbReference type="PANTHER" id="PTHR22811">
    <property type="entry name" value="TRANSMEMBRANE EMP24 DOMAIN-CONTAINING PROTEIN"/>
    <property type="match status" value="1"/>
</dbReference>
<feature type="transmembrane region" description="Helical" evidence="10">
    <location>
        <begin position="212"/>
        <end position="232"/>
    </location>
</feature>